<dbReference type="EMBL" id="LVCJ01000003">
    <property type="protein sequence ID" value="OAL39914.1"/>
    <property type="molecule type" value="Genomic_DNA"/>
</dbReference>
<evidence type="ECO:0000256" key="6">
    <source>
        <dbReference type="ARBA" id="ARBA00023027"/>
    </source>
</evidence>
<evidence type="ECO:0000256" key="2">
    <source>
        <dbReference type="ARBA" id="ARBA00008072"/>
    </source>
</evidence>
<comment type="caution">
    <text evidence="10">The sequence shown here is derived from an EMBL/GenBank/DDBJ whole genome shotgun (WGS) entry which is preliminary data.</text>
</comment>
<dbReference type="InterPro" id="IPR020843">
    <property type="entry name" value="ER"/>
</dbReference>
<organism evidence="10 11">
    <name type="scientific">Fonsecaea nubica</name>
    <dbReference type="NCBI Taxonomy" id="856822"/>
    <lineage>
        <taxon>Eukaryota</taxon>
        <taxon>Fungi</taxon>
        <taxon>Dikarya</taxon>
        <taxon>Ascomycota</taxon>
        <taxon>Pezizomycotina</taxon>
        <taxon>Eurotiomycetes</taxon>
        <taxon>Chaetothyriomycetidae</taxon>
        <taxon>Chaetothyriales</taxon>
        <taxon>Herpotrichiellaceae</taxon>
        <taxon>Fonsecaea</taxon>
    </lineage>
</organism>
<evidence type="ECO:0000313" key="10">
    <source>
        <dbReference type="EMBL" id="OAL39914.1"/>
    </source>
</evidence>
<dbReference type="SUPFAM" id="SSF50129">
    <property type="entry name" value="GroES-like"/>
    <property type="match status" value="1"/>
</dbReference>
<dbReference type="SMART" id="SM00829">
    <property type="entry name" value="PKS_ER"/>
    <property type="match status" value="1"/>
</dbReference>
<evidence type="ECO:0000256" key="8">
    <source>
        <dbReference type="SAM" id="MobiDB-lite"/>
    </source>
</evidence>
<dbReference type="InterPro" id="IPR011032">
    <property type="entry name" value="GroES-like_sf"/>
</dbReference>
<dbReference type="AlphaFoldDB" id="A0A178DF16"/>
<sequence>MSYLLGPDANEAAGKNEITFDIPKECKAGVVVNEGPNFHIEVQMVPVPEPALRGHPIAGVRHGSNGSPRRLGPNEVLIKLNVTGICFSDLHFAMGDLGPPMSAFGVRSPGHEGAGVVVKVGSNVKNWKVGDRAGMKPRWSVCGDCDLCLDDKEAYVTSPAHYTQRIPDGVDDYAAAPIMCSAGTMYRALRLATLKPNNWAVFLGGGGGVGIQGVQLAAAMGLRPIVVDTGDEKEKLAISRGAKAFIDFKRVDDPVAEAVKIADGIGAHGVFVTAGNSYPSAISYAGTRVGAVVSCIGLPHNKELTIGAPPTKFITQGLTVRGSMVGSRADIATTLQYAAAGKISGDHTIYPIDRLPEAVERIRRATSQQSPLKDPIASERKMPHDSPTLYLIRHGEKPPKEGDGDDSPGLSAQGIDRAEGLVQVFGRSSKYNIGYVIAQKPKPDNRQTRPFLTVQPLVESLQEYNVPFNFLIDRDHVDKVAEAVHDYAKGKGKYVGQGNVLICWEHDTLEKIAKALGVEDVPEYPGNRYLIHHSLNHSINDLSKKCLWLTEMNYRFDLIWTINPPYNKIDSITSENVPGLDDHSATPA</sequence>
<comment type="similarity">
    <text evidence="2 7">Belongs to the zinc-containing alcohol dehydrogenase family.</text>
</comment>
<dbReference type="PANTHER" id="PTHR42940:SF1">
    <property type="entry name" value="ENOYL REDUCTASE (ER) DOMAIN-CONTAINING PROTEIN"/>
    <property type="match status" value="1"/>
</dbReference>
<evidence type="ECO:0000259" key="9">
    <source>
        <dbReference type="SMART" id="SM00829"/>
    </source>
</evidence>
<comment type="cofactor">
    <cofactor evidence="1 7">
        <name>Zn(2+)</name>
        <dbReference type="ChEBI" id="CHEBI:29105"/>
    </cofactor>
</comment>
<dbReference type="Pfam" id="PF08240">
    <property type="entry name" value="ADH_N"/>
    <property type="match status" value="1"/>
</dbReference>
<evidence type="ECO:0000256" key="1">
    <source>
        <dbReference type="ARBA" id="ARBA00001947"/>
    </source>
</evidence>
<evidence type="ECO:0000256" key="3">
    <source>
        <dbReference type="ARBA" id="ARBA00022723"/>
    </source>
</evidence>
<dbReference type="InterPro" id="IPR013149">
    <property type="entry name" value="ADH-like_C"/>
</dbReference>
<dbReference type="GO" id="GO:0008270">
    <property type="term" value="F:zinc ion binding"/>
    <property type="evidence" value="ECO:0007669"/>
    <property type="project" value="InterPro"/>
</dbReference>
<evidence type="ECO:0000256" key="7">
    <source>
        <dbReference type="RuleBase" id="RU361277"/>
    </source>
</evidence>
<keyword evidence="6" id="KW-0520">NAD</keyword>
<dbReference type="FunFam" id="3.40.50.720:FF:000039">
    <property type="entry name" value="Alcohol dehydrogenase AdhP"/>
    <property type="match status" value="1"/>
</dbReference>
<keyword evidence="3 7" id="KW-0479">Metal-binding</keyword>
<dbReference type="PROSITE" id="PS00059">
    <property type="entry name" value="ADH_ZINC"/>
    <property type="match status" value="1"/>
</dbReference>
<protein>
    <recommendedName>
        <fullName evidence="9">Enoyl reductase (ER) domain-containing protein</fullName>
    </recommendedName>
</protein>
<dbReference type="GeneID" id="34584252"/>
<feature type="compositionally biased region" description="Basic and acidic residues" evidence="8">
    <location>
        <begin position="393"/>
        <end position="402"/>
    </location>
</feature>
<proteinExistence type="inferred from homology"/>
<dbReference type="InterPro" id="IPR013154">
    <property type="entry name" value="ADH-like_N"/>
</dbReference>
<feature type="domain" description="Enoyl reductase (ER)" evidence="9">
    <location>
        <begin position="55"/>
        <end position="367"/>
    </location>
</feature>
<dbReference type="Proteomes" id="UP000185904">
    <property type="component" value="Unassembled WGS sequence"/>
</dbReference>
<feature type="region of interest" description="Disordered" evidence="8">
    <location>
        <begin position="393"/>
        <end position="413"/>
    </location>
</feature>
<keyword evidence="5" id="KW-0560">Oxidoreductase</keyword>
<dbReference type="InterPro" id="IPR002328">
    <property type="entry name" value="ADH_Zn_CS"/>
</dbReference>
<dbReference type="PANTHER" id="PTHR42940">
    <property type="entry name" value="ALCOHOL DEHYDROGENASE 1-RELATED"/>
    <property type="match status" value="1"/>
</dbReference>
<dbReference type="GO" id="GO:0004022">
    <property type="term" value="F:alcohol dehydrogenase (NAD+) activity"/>
    <property type="evidence" value="ECO:0007669"/>
    <property type="project" value="TreeGrafter"/>
</dbReference>
<dbReference type="SUPFAM" id="SSF51735">
    <property type="entry name" value="NAD(P)-binding Rossmann-fold domains"/>
    <property type="match status" value="1"/>
</dbReference>
<dbReference type="RefSeq" id="XP_022504926.1">
    <property type="nucleotide sequence ID" value="XM_022639135.1"/>
</dbReference>
<evidence type="ECO:0000256" key="4">
    <source>
        <dbReference type="ARBA" id="ARBA00022833"/>
    </source>
</evidence>
<dbReference type="Gene3D" id="3.40.50.720">
    <property type="entry name" value="NAD(P)-binding Rossmann-like Domain"/>
    <property type="match status" value="1"/>
</dbReference>
<dbReference type="InterPro" id="IPR036291">
    <property type="entry name" value="NAD(P)-bd_dom_sf"/>
</dbReference>
<accession>A0A178DF16</accession>
<dbReference type="Gene3D" id="3.90.180.10">
    <property type="entry name" value="Medium-chain alcohol dehydrogenases, catalytic domain"/>
    <property type="match status" value="1"/>
</dbReference>
<reference evidence="10 11" key="1">
    <citation type="submission" date="2016-03" db="EMBL/GenBank/DDBJ databases">
        <title>The draft genome sequence of Fonsecaea nubica causative agent of cutaneous subcutaneous infection in human host.</title>
        <authorList>
            <person name="Costa F."/>
            <person name="Sybren D.H."/>
            <person name="Raittz R.T."/>
            <person name="Weiss V.A."/>
            <person name="Leao A.C."/>
            <person name="Gomes R."/>
            <person name="De Souza E.M."/>
            <person name="Pedrosa F.O."/>
            <person name="Steffens M.B."/>
            <person name="Bombassaro A."/>
            <person name="Tadra-Sfeir M.Z."/>
            <person name="Moreno L.F."/>
            <person name="Najafzadeh M.J."/>
            <person name="Felipe M.S."/>
            <person name="Teixeira M."/>
            <person name="Sun J."/>
            <person name="Xi L."/>
            <person name="Castro M.A."/>
            <person name="Vicente V.A."/>
        </authorList>
    </citation>
    <scope>NUCLEOTIDE SEQUENCE [LARGE SCALE GENOMIC DNA]</scope>
    <source>
        <strain evidence="10 11">CBS 269.64</strain>
    </source>
</reference>
<keyword evidence="4 7" id="KW-0862">Zinc</keyword>
<keyword evidence="11" id="KW-1185">Reference proteome</keyword>
<evidence type="ECO:0000313" key="11">
    <source>
        <dbReference type="Proteomes" id="UP000185904"/>
    </source>
</evidence>
<evidence type="ECO:0000256" key="5">
    <source>
        <dbReference type="ARBA" id="ARBA00023002"/>
    </source>
</evidence>
<dbReference type="OrthoDB" id="1879366at2759"/>
<dbReference type="Pfam" id="PF00107">
    <property type="entry name" value="ADH_zinc_N"/>
    <property type="match status" value="1"/>
</dbReference>
<dbReference type="GO" id="GO:0005737">
    <property type="term" value="C:cytoplasm"/>
    <property type="evidence" value="ECO:0007669"/>
    <property type="project" value="TreeGrafter"/>
</dbReference>
<gene>
    <name evidence="10" type="ORF">AYO20_00826</name>
</gene>
<name>A0A178DF16_9EURO</name>